<dbReference type="AlphaFoldDB" id="A0A5N5WT02"/>
<dbReference type="OrthoDB" id="2148946at2759"/>
<feature type="compositionally biased region" description="Low complexity" evidence="1">
    <location>
        <begin position="115"/>
        <end position="125"/>
    </location>
</feature>
<dbReference type="InterPro" id="IPR011990">
    <property type="entry name" value="TPR-like_helical_dom_sf"/>
</dbReference>
<dbReference type="Pfam" id="PF08238">
    <property type="entry name" value="Sel1"/>
    <property type="match status" value="3"/>
</dbReference>
<reference evidence="2 3" key="1">
    <citation type="submission" date="2019-04" db="EMBL/GenBank/DDBJ databases">
        <title>Friends and foes A comparative genomics study of 23 Aspergillus species from section Flavi.</title>
        <authorList>
            <consortium name="DOE Joint Genome Institute"/>
            <person name="Kjaerbolling I."/>
            <person name="Vesth T."/>
            <person name="Frisvad J.C."/>
            <person name="Nybo J.L."/>
            <person name="Theobald S."/>
            <person name="Kildgaard S."/>
            <person name="Isbrandt T."/>
            <person name="Kuo A."/>
            <person name="Sato A."/>
            <person name="Lyhne E.K."/>
            <person name="Kogle M.E."/>
            <person name="Wiebenga A."/>
            <person name="Kun R.S."/>
            <person name="Lubbers R.J."/>
            <person name="Makela M.R."/>
            <person name="Barry K."/>
            <person name="Chovatia M."/>
            <person name="Clum A."/>
            <person name="Daum C."/>
            <person name="Haridas S."/>
            <person name="He G."/>
            <person name="LaButti K."/>
            <person name="Lipzen A."/>
            <person name="Mondo S."/>
            <person name="Riley R."/>
            <person name="Salamov A."/>
            <person name="Simmons B.A."/>
            <person name="Magnuson J.K."/>
            <person name="Henrissat B."/>
            <person name="Mortensen U.H."/>
            <person name="Larsen T.O."/>
            <person name="Devries R.P."/>
            <person name="Grigoriev I.V."/>
            <person name="Machida M."/>
            <person name="Baker S.E."/>
            <person name="Andersen M.R."/>
        </authorList>
    </citation>
    <scope>NUCLEOTIDE SEQUENCE [LARGE SCALE GENOMIC DNA]</scope>
    <source>
        <strain evidence="2 3">CBS 151.66</strain>
    </source>
</reference>
<feature type="compositionally biased region" description="Low complexity" evidence="1">
    <location>
        <begin position="79"/>
        <end position="89"/>
    </location>
</feature>
<feature type="compositionally biased region" description="Polar residues" evidence="1">
    <location>
        <begin position="157"/>
        <end position="175"/>
    </location>
</feature>
<feature type="compositionally biased region" description="Basic and acidic residues" evidence="1">
    <location>
        <begin position="1"/>
        <end position="14"/>
    </location>
</feature>
<dbReference type="Proteomes" id="UP000326565">
    <property type="component" value="Unassembled WGS sequence"/>
</dbReference>
<dbReference type="EMBL" id="ML732272">
    <property type="protein sequence ID" value="KAB8071449.1"/>
    <property type="molecule type" value="Genomic_DNA"/>
</dbReference>
<organism evidence="2 3">
    <name type="scientific">Aspergillus leporis</name>
    <dbReference type="NCBI Taxonomy" id="41062"/>
    <lineage>
        <taxon>Eukaryota</taxon>
        <taxon>Fungi</taxon>
        <taxon>Dikarya</taxon>
        <taxon>Ascomycota</taxon>
        <taxon>Pezizomycotina</taxon>
        <taxon>Eurotiomycetes</taxon>
        <taxon>Eurotiomycetidae</taxon>
        <taxon>Eurotiales</taxon>
        <taxon>Aspergillaceae</taxon>
        <taxon>Aspergillus</taxon>
        <taxon>Aspergillus subgen. Circumdati</taxon>
    </lineage>
</organism>
<feature type="compositionally biased region" description="Basic and acidic residues" evidence="1">
    <location>
        <begin position="135"/>
        <end position="145"/>
    </location>
</feature>
<dbReference type="Gene3D" id="1.25.40.10">
    <property type="entry name" value="Tetratricopeptide repeat domain"/>
    <property type="match status" value="1"/>
</dbReference>
<feature type="region of interest" description="Disordered" evidence="1">
    <location>
        <begin position="157"/>
        <end position="192"/>
    </location>
</feature>
<name>A0A5N5WT02_9EURO</name>
<feature type="compositionally biased region" description="Basic and acidic residues" evidence="1">
    <location>
        <begin position="99"/>
        <end position="114"/>
    </location>
</feature>
<dbReference type="GO" id="GO:0010972">
    <property type="term" value="P:negative regulation of G2/M transition of mitotic cell cycle"/>
    <property type="evidence" value="ECO:0007669"/>
    <property type="project" value="TreeGrafter"/>
</dbReference>
<dbReference type="InterPro" id="IPR006597">
    <property type="entry name" value="Sel1-like"/>
</dbReference>
<sequence length="373" mass="40982">MPLREILQKKDRIGDNSGQYAAGVPSASLNPVPRIKFVRSDTTSQEVITPPLYDDDDVHQPQNSYLEPSPPSSSRRRSLNPFNRSRSPSDSLGSPPSQPRERRLSHLLHLDRGSSRNSSGISINIPSDLPQINNDKGDEQDREAQWEKRATVLVQRNPNLASPLSPTSSQGFGATSVQSRSRSSSQSRIADPAGDYNLQEAIRLHEVGELEKSTDMFRRLADPNGANNALSQVLYGLALRHGWGCPKSEENAVTYLSAAASNSALIESQALQAGMKKGGAAKGELVLAIYELGNCFRNGWGVKKDPAAARQYFETAANLGDTDAMNEVAWCYLEGFGGKKDKFMAAKYYRLAEEKGSKLVGNSWIWKDKYNPK</sequence>
<keyword evidence="3" id="KW-1185">Reference proteome</keyword>
<dbReference type="InterPro" id="IPR052945">
    <property type="entry name" value="Mitotic_Regulator"/>
</dbReference>
<dbReference type="PANTHER" id="PTHR43628">
    <property type="entry name" value="ACTIVATOR OF C KINASE PROTEIN 1-RELATED"/>
    <property type="match status" value="1"/>
</dbReference>
<feature type="region of interest" description="Disordered" evidence="1">
    <location>
        <begin position="1"/>
        <end position="145"/>
    </location>
</feature>
<dbReference type="PANTHER" id="PTHR43628:SF1">
    <property type="entry name" value="CHITIN SYNTHASE REGULATORY FACTOR 2-RELATED"/>
    <property type="match status" value="1"/>
</dbReference>
<dbReference type="GO" id="GO:0032153">
    <property type="term" value="C:cell division site"/>
    <property type="evidence" value="ECO:0007669"/>
    <property type="project" value="TreeGrafter"/>
</dbReference>
<proteinExistence type="predicted"/>
<dbReference type="SUPFAM" id="SSF81901">
    <property type="entry name" value="HCP-like"/>
    <property type="match status" value="1"/>
</dbReference>
<gene>
    <name evidence="2" type="ORF">BDV29DRAFT_179211</name>
</gene>
<feature type="compositionally biased region" description="Low complexity" evidence="1">
    <location>
        <begin position="176"/>
        <end position="188"/>
    </location>
</feature>
<evidence type="ECO:0000313" key="2">
    <source>
        <dbReference type="EMBL" id="KAB8071449.1"/>
    </source>
</evidence>
<dbReference type="SMART" id="SM00671">
    <property type="entry name" value="SEL1"/>
    <property type="match status" value="3"/>
</dbReference>
<evidence type="ECO:0000313" key="3">
    <source>
        <dbReference type="Proteomes" id="UP000326565"/>
    </source>
</evidence>
<accession>A0A5N5WT02</accession>
<evidence type="ECO:0000256" key="1">
    <source>
        <dbReference type="SAM" id="MobiDB-lite"/>
    </source>
</evidence>
<protein>
    <submittedName>
        <fullName evidence="2">HCP-like protein</fullName>
    </submittedName>
</protein>